<dbReference type="GO" id="GO:0003677">
    <property type="term" value="F:DNA binding"/>
    <property type="evidence" value="ECO:0007669"/>
    <property type="project" value="UniProtKB-KW"/>
</dbReference>
<evidence type="ECO:0000256" key="1">
    <source>
        <dbReference type="ARBA" id="ARBA00011046"/>
    </source>
</evidence>
<reference evidence="6 7" key="1">
    <citation type="submission" date="2019-05" db="EMBL/GenBank/DDBJ databases">
        <title>Nakamurella sp. N5BH11, whole genome shotgun sequence.</title>
        <authorList>
            <person name="Tuo L."/>
        </authorList>
    </citation>
    <scope>NUCLEOTIDE SEQUENCE [LARGE SCALE GENOMIC DNA]</scope>
    <source>
        <strain evidence="6 7">N5BH11</strain>
    </source>
</reference>
<dbReference type="Pfam" id="PF03965">
    <property type="entry name" value="Penicillinase_R"/>
    <property type="match status" value="1"/>
</dbReference>
<accession>A0A4U6QJ16</accession>
<keyword evidence="3" id="KW-0238">DNA-binding</keyword>
<dbReference type="InterPro" id="IPR036388">
    <property type="entry name" value="WH-like_DNA-bd_sf"/>
</dbReference>
<dbReference type="InterPro" id="IPR005650">
    <property type="entry name" value="BlaI_family"/>
</dbReference>
<dbReference type="InterPro" id="IPR036390">
    <property type="entry name" value="WH_DNA-bd_sf"/>
</dbReference>
<keyword evidence="7" id="KW-1185">Reference proteome</keyword>
<comment type="caution">
    <text evidence="6">The sequence shown here is derived from an EMBL/GenBank/DDBJ whole genome shotgun (WGS) entry which is preliminary data.</text>
</comment>
<feature type="compositionally biased region" description="Basic residues" evidence="5">
    <location>
        <begin position="8"/>
        <end position="18"/>
    </location>
</feature>
<dbReference type="OrthoDB" id="9813987at2"/>
<organism evidence="6 7">
    <name type="scientific">Nakamurella flava</name>
    <dbReference type="NCBI Taxonomy" id="2576308"/>
    <lineage>
        <taxon>Bacteria</taxon>
        <taxon>Bacillati</taxon>
        <taxon>Actinomycetota</taxon>
        <taxon>Actinomycetes</taxon>
        <taxon>Nakamurellales</taxon>
        <taxon>Nakamurellaceae</taxon>
        <taxon>Nakamurella</taxon>
    </lineage>
</organism>
<feature type="region of interest" description="Disordered" evidence="5">
    <location>
        <begin position="1"/>
        <end position="30"/>
    </location>
</feature>
<dbReference type="GO" id="GO:0045892">
    <property type="term" value="P:negative regulation of DNA-templated transcription"/>
    <property type="evidence" value="ECO:0007669"/>
    <property type="project" value="InterPro"/>
</dbReference>
<dbReference type="Gene3D" id="6.10.140.850">
    <property type="match status" value="1"/>
</dbReference>
<dbReference type="SUPFAM" id="SSF46785">
    <property type="entry name" value="Winged helix' DNA-binding domain"/>
    <property type="match status" value="1"/>
</dbReference>
<comment type="similarity">
    <text evidence="1">Belongs to the BlaI transcriptional regulatory family.</text>
</comment>
<sequence length="141" mass="15454">MIREDRRRGRAARTRRSRGNPGRSRVTTQRGELERAVVEVLWAADEPLTARAVADHLAGRDLAVTTVLTVLSRLEGKGVVERIRDGRAHTYRAVSSREEHTATLMQQVLDTAGDRSAALARFVGGVSASDAEALRQALEGR</sequence>
<keyword evidence="4" id="KW-0804">Transcription</keyword>
<evidence type="ECO:0000256" key="2">
    <source>
        <dbReference type="ARBA" id="ARBA00023015"/>
    </source>
</evidence>
<keyword evidence="2" id="KW-0805">Transcription regulation</keyword>
<evidence type="ECO:0000313" key="6">
    <source>
        <dbReference type="EMBL" id="TKV60251.1"/>
    </source>
</evidence>
<dbReference type="AlphaFoldDB" id="A0A4U6QJ16"/>
<evidence type="ECO:0000256" key="3">
    <source>
        <dbReference type="ARBA" id="ARBA00023125"/>
    </source>
</evidence>
<evidence type="ECO:0000256" key="4">
    <source>
        <dbReference type="ARBA" id="ARBA00023163"/>
    </source>
</evidence>
<protein>
    <submittedName>
        <fullName evidence="6">BlaI/MecI/CopY family transcriptional regulator</fullName>
    </submittedName>
</protein>
<name>A0A4U6QJ16_9ACTN</name>
<evidence type="ECO:0000256" key="5">
    <source>
        <dbReference type="SAM" id="MobiDB-lite"/>
    </source>
</evidence>
<dbReference type="EMBL" id="SZZH01000001">
    <property type="protein sequence ID" value="TKV60251.1"/>
    <property type="molecule type" value="Genomic_DNA"/>
</dbReference>
<dbReference type="Proteomes" id="UP000306985">
    <property type="component" value="Unassembled WGS sequence"/>
</dbReference>
<gene>
    <name evidence="6" type="ORF">FDO65_00500</name>
</gene>
<dbReference type="Gene3D" id="1.10.10.10">
    <property type="entry name" value="Winged helix-like DNA-binding domain superfamily/Winged helix DNA-binding domain"/>
    <property type="match status" value="1"/>
</dbReference>
<evidence type="ECO:0000313" key="7">
    <source>
        <dbReference type="Proteomes" id="UP000306985"/>
    </source>
</evidence>
<proteinExistence type="inferred from homology"/>